<organism evidence="1 2">
    <name type="scientific">Phytoactinopolyspora mesophila</name>
    <dbReference type="NCBI Taxonomy" id="2650750"/>
    <lineage>
        <taxon>Bacteria</taxon>
        <taxon>Bacillati</taxon>
        <taxon>Actinomycetota</taxon>
        <taxon>Actinomycetes</taxon>
        <taxon>Jiangellales</taxon>
        <taxon>Jiangellaceae</taxon>
        <taxon>Phytoactinopolyspora</taxon>
    </lineage>
</organism>
<name>A0A7K3M1N5_9ACTN</name>
<keyword evidence="2" id="KW-1185">Reference proteome</keyword>
<gene>
    <name evidence="1" type="ORF">F7O44_08945</name>
</gene>
<evidence type="ECO:0000313" key="2">
    <source>
        <dbReference type="Proteomes" id="UP000460435"/>
    </source>
</evidence>
<comment type="caution">
    <text evidence="1">The sequence shown here is derived from an EMBL/GenBank/DDBJ whole genome shotgun (WGS) entry which is preliminary data.</text>
</comment>
<dbReference type="Proteomes" id="UP000460435">
    <property type="component" value="Unassembled WGS sequence"/>
</dbReference>
<accession>A0A7K3M1N5</accession>
<protein>
    <submittedName>
        <fullName evidence="1">Uncharacterized protein</fullName>
    </submittedName>
</protein>
<dbReference type="EMBL" id="WLZY01000002">
    <property type="protein sequence ID" value="NDL57194.1"/>
    <property type="molecule type" value="Genomic_DNA"/>
</dbReference>
<reference evidence="1 2" key="1">
    <citation type="submission" date="2019-11" db="EMBL/GenBank/DDBJ databases">
        <authorList>
            <person name="Li X.-J."/>
            <person name="Feng X.-M."/>
        </authorList>
    </citation>
    <scope>NUCLEOTIDE SEQUENCE [LARGE SCALE GENOMIC DNA]</scope>
    <source>
        <strain evidence="1 2">XMNu-373</strain>
    </source>
</reference>
<dbReference type="AlphaFoldDB" id="A0A7K3M1N5"/>
<sequence>MVGPVLLFENEIVDGRAAGQAAVGAPGDRDGPGDHDLDQLPVAGVAGDIDQAVPDL</sequence>
<evidence type="ECO:0000313" key="1">
    <source>
        <dbReference type="EMBL" id="NDL57194.1"/>
    </source>
</evidence>
<dbReference type="RefSeq" id="WP_162449860.1">
    <property type="nucleotide sequence ID" value="NZ_WLZY01000002.1"/>
</dbReference>
<proteinExistence type="predicted"/>